<reference evidence="1 2" key="1">
    <citation type="submission" date="2023-07" db="EMBL/GenBank/DDBJ databases">
        <title>Genomic Encyclopedia of Type Strains, Phase IV (KMG-IV): sequencing the most valuable type-strain genomes for metagenomic binning, comparative biology and taxonomic classification.</title>
        <authorList>
            <person name="Goeker M."/>
        </authorList>
    </citation>
    <scope>NUCLEOTIDE SEQUENCE [LARGE SCALE GENOMIC DNA]</scope>
    <source>
        <strain evidence="1 2">DSM 11549</strain>
    </source>
</reference>
<name>A0ABU0C3W2_9BRAD</name>
<keyword evidence="2" id="KW-1185">Reference proteome</keyword>
<evidence type="ECO:0000313" key="1">
    <source>
        <dbReference type="EMBL" id="MDQ0325201.1"/>
    </source>
</evidence>
<gene>
    <name evidence="1" type="ORF">J2R99_001050</name>
</gene>
<evidence type="ECO:0008006" key="3">
    <source>
        <dbReference type="Google" id="ProtNLM"/>
    </source>
</evidence>
<organism evidence="1 2">
    <name type="scientific">Rhodopseudomonas julia</name>
    <dbReference type="NCBI Taxonomy" id="200617"/>
    <lineage>
        <taxon>Bacteria</taxon>
        <taxon>Pseudomonadati</taxon>
        <taxon>Pseudomonadota</taxon>
        <taxon>Alphaproteobacteria</taxon>
        <taxon>Hyphomicrobiales</taxon>
        <taxon>Nitrobacteraceae</taxon>
        <taxon>Rhodopseudomonas</taxon>
    </lineage>
</organism>
<comment type="caution">
    <text evidence="1">The sequence shown here is derived from an EMBL/GenBank/DDBJ whole genome shotgun (WGS) entry which is preliminary data.</text>
</comment>
<evidence type="ECO:0000313" key="2">
    <source>
        <dbReference type="Proteomes" id="UP001230253"/>
    </source>
</evidence>
<dbReference type="EMBL" id="JAUSUK010000001">
    <property type="protein sequence ID" value="MDQ0325201.1"/>
    <property type="molecule type" value="Genomic_DNA"/>
</dbReference>
<dbReference type="Gene3D" id="3.40.50.300">
    <property type="entry name" value="P-loop containing nucleotide triphosphate hydrolases"/>
    <property type="match status" value="1"/>
</dbReference>
<dbReference type="SUPFAM" id="SSF52540">
    <property type="entry name" value="P-loop containing nucleoside triphosphate hydrolases"/>
    <property type="match status" value="1"/>
</dbReference>
<accession>A0ABU0C3W2</accession>
<dbReference type="InterPro" id="IPR027417">
    <property type="entry name" value="P-loop_NTPase"/>
</dbReference>
<dbReference type="RefSeq" id="WP_307153420.1">
    <property type="nucleotide sequence ID" value="NZ_JAUSUK010000001.1"/>
</dbReference>
<dbReference type="Proteomes" id="UP001230253">
    <property type="component" value="Unassembled WGS sequence"/>
</dbReference>
<proteinExistence type="predicted"/>
<sequence>MRKFQNSKSALPLSRGNAKEGEERAIDKIFFLHIPKTAGSAFNLAFQEAVPPGRHFEHMESRRELFYSIISDGKPFYASGHFPFSRVRDLVMRPDVFTITIFREPLKQLLSHLKWVKAYGRPDGEARRRLIPENIAELSLALWETDLNDVARLEPILASPTAISLFDNTQTRYMTRSVAGRIGEEQGRFSMGHLKHFDFFFVLDDMAAAHVRLTREIPGLGQIPRTNEAMLSETIDLQDGRVRAFYEDFVRFDRQLYNNARRRSRRRFLGLAEDETQSV</sequence>
<protein>
    <recommendedName>
        <fullName evidence="3">Sulfotransferase family protein</fullName>
    </recommendedName>
</protein>